<name>A0A0G4GPB4_9ALVE</name>
<feature type="repeat" description="ANK" evidence="3">
    <location>
        <begin position="229"/>
        <end position="261"/>
    </location>
</feature>
<feature type="repeat" description="ANK" evidence="3">
    <location>
        <begin position="264"/>
        <end position="296"/>
    </location>
</feature>
<dbReference type="PhylomeDB" id="A0A0G4GPB4"/>
<dbReference type="PANTHER" id="PTHR24171:SF8">
    <property type="entry name" value="BRCA1-ASSOCIATED RING DOMAIN PROTEIN 1"/>
    <property type="match status" value="1"/>
</dbReference>
<protein>
    <submittedName>
        <fullName evidence="5">Uncharacterized protein</fullName>
    </submittedName>
</protein>
<dbReference type="GO" id="GO:0004842">
    <property type="term" value="F:ubiquitin-protein transferase activity"/>
    <property type="evidence" value="ECO:0007669"/>
    <property type="project" value="TreeGrafter"/>
</dbReference>
<evidence type="ECO:0000256" key="3">
    <source>
        <dbReference type="PROSITE-ProRule" id="PRU00023"/>
    </source>
</evidence>
<dbReference type="PROSITE" id="PS50297">
    <property type="entry name" value="ANK_REP_REGION"/>
    <property type="match status" value="5"/>
</dbReference>
<feature type="region of interest" description="Disordered" evidence="4">
    <location>
        <begin position="363"/>
        <end position="385"/>
    </location>
</feature>
<dbReference type="InterPro" id="IPR002110">
    <property type="entry name" value="Ankyrin_rpt"/>
</dbReference>
<feature type="repeat" description="ANK" evidence="3">
    <location>
        <begin position="162"/>
        <end position="194"/>
    </location>
</feature>
<evidence type="ECO:0000256" key="4">
    <source>
        <dbReference type="SAM" id="MobiDB-lite"/>
    </source>
</evidence>
<reference evidence="5" key="1">
    <citation type="submission" date="2014-11" db="EMBL/GenBank/DDBJ databases">
        <authorList>
            <person name="Otto D Thomas"/>
            <person name="Naeem Raeece"/>
        </authorList>
    </citation>
    <scope>NUCLEOTIDE SEQUENCE</scope>
</reference>
<dbReference type="EMBL" id="CDMZ01001412">
    <property type="protein sequence ID" value="CEM32147.1"/>
    <property type="molecule type" value="Genomic_DNA"/>
</dbReference>
<dbReference type="PROSITE" id="PS50088">
    <property type="entry name" value="ANK_REPEAT"/>
    <property type="match status" value="6"/>
</dbReference>
<feature type="repeat" description="ANK" evidence="3">
    <location>
        <begin position="196"/>
        <end position="228"/>
    </location>
</feature>
<keyword evidence="1" id="KW-0677">Repeat</keyword>
<dbReference type="PANTHER" id="PTHR24171">
    <property type="entry name" value="ANKYRIN REPEAT DOMAIN-CONTAINING PROTEIN 39-RELATED"/>
    <property type="match status" value="1"/>
</dbReference>
<feature type="repeat" description="ANK" evidence="3">
    <location>
        <begin position="61"/>
        <end position="93"/>
    </location>
</feature>
<dbReference type="SMART" id="SM00248">
    <property type="entry name" value="ANK"/>
    <property type="match status" value="8"/>
</dbReference>
<gene>
    <name evidence="5" type="ORF">Cvel_22786</name>
</gene>
<dbReference type="Pfam" id="PF00023">
    <property type="entry name" value="Ank"/>
    <property type="match status" value="2"/>
</dbReference>
<evidence type="ECO:0000256" key="2">
    <source>
        <dbReference type="ARBA" id="ARBA00023043"/>
    </source>
</evidence>
<evidence type="ECO:0000256" key="1">
    <source>
        <dbReference type="ARBA" id="ARBA00022737"/>
    </source>
</evidence>
<dbReference type="InterPro" id="IPR036770">
    <property type="entry name" value="Ankyrin_rpt-contain_sf"/>
</dbReference>
<proteinExistence type="predicted"/>
<dbReference type="Pfam" id="PF12796">
    <property type="entry name" value="Ank_2"/>
    <property type="match status" value="2"/>
</dbReference>
<accession>A0A0G4GPB4</accession>
<dbReference type="GO" id="GO:0085020">
    <property type="term" value="P:protein K6-linked ubiquitination"/>
    <property type="evidence" value="ECO:0007669"/>
    <property type="project" value="TreeGrafter"/>
</dbReference>
<feature type="repeat" description="ANK" evidence="3">
    <location>
        <begin position="128"/>
        <end position="160"/>
    </location>
</feature>
<keyword evidence="2 3" id="KW-0040">ANK repeat</keyword>
<evidence type="ECO:0000313" key="5">
    <source>
        <dbReference type="EMBL" id="CEM32147.1"/>
    </source>
</evidence>
<dbReference type="VEuPathDB" id="CryptoDB:Cvel_22786"/>
<sequence length="385" mass="41255">MILQNVRRFRPIEAELLREQVEKCADEREGRADLVLLLRLGADINELVEVADRFLPGHKIYRETALHLAASIGSVDTVLTLLEYGAAVERRDSAGWSALIRASWKGRTPVVKVLLEAKAAIDVVTEDKHWTALMQASHKGHLDVVRVLTEAGADPNKSARDGEYTALLLASMAGHSKVVEILISAGANMEACDGHYGSTPLIWASDIGNVEVVRILIEGKADPNAQCGIGQTALIKASENGHTEVVRAILTASEDVDVDACDPDGTRALMLAAGIGYTDIVKLLVEAKANLHAVDAYRKTALARACDRGHDAVAEILRGAAASAAASSVLPAPPEDLNLVTNTRRWRDRSTDPGREGIYRYSTAGRVSSGDAPESFGDLDPSFGV</sequence>
<dbReference type="AlphaFoldDB" id="A0A0G4GPB4"/>
<dbReference type="SUPFAM" id="SSF48403">
    <property type="entry name" value="Ankyrin repeat"/>
    <property type="match status" value="1"/>
</dbReference>
<organism evidence="5">
    <name type="scientific">Chromera velia CCMP2878</name>
    <dbReference type="NCBI Taxonomy" id="1169474"/>
    <lineage>
        <taxon>Eukaryota</taxon>
        <taxon>Sar</taxon>
        <taxon>Alveolata</taxon>
        <taxon>Colpodellida</taxon>
        <taxon>Chromeraceae</taxon>
        <taxon>Chromera</taxon>
    </lineage>
</organism>
<dbReference type="Gene3D" id="1.25.40.20">
    <property type="entry name" value="Ankyrin repeat-containing domain"/>
    <property type="match status" value="3"/>
</dbReference>